<proteinExistence type="predicted"/>
<reference evidence="2" key="1">
    <citation type="submission" date="2016-10" db="EMBL/GenBank/DDBJ databases">
        <authorList>
            <person name="Varghese N."/>
            <person name="Submissions S."/>
        </authorList>
    </citation>
    <scope>NUCLEOTIDE SEQUENCE [LARGE SCALE GENOMIC DNA]</scope>
    <source>
        <strain evidence="2">DSM 17038</strain>
    </source>
</reference>
<keyword evidence="2" id="KW-1185">Reference proteome</keyword>
<dbReference type="AlphaFoldDB" id="A0A1I2Q0A1"/>
<protein>
    <submittedName>
        <fullName evidence="1">Uncharacterized protein</fullName>
    </submittedName>
</protein>
<dbReference type="Proteomes" id="UP000199337">
    <property type="component" value="Unassembled WGS sequence"/>
</dbReference>
<accession>A0A1I2Q0A1</accession>
<sequence>MNKTFYFSIYNECCGRHVHDYPQILVPLRKTLHICIGSLKYEVTSRELCFKLSYYLEKEQQLENKGMLMAGNFNQDRRDRTKYKKSRKGGGFKLKI</sequence>
<evidence type="ECO:0000313" key="2">
    <source>
        <dbReference type="Proteomes" id="UP000199337"/>
    </source>
</evidence>
<evidence type="ECO:0000313" key="1">
    <source>
        <dbReference type="EMBL" id="SFG21925.1"/>
    </source>
</evidence>
<dbReference type="OrthoDB" id="9776971at2"/>
<name>A0A1I2Q0A1_9FIRM</name>
<dbReference type="RefSeq" id="WP_092469338.1">
    <property type="nucleotide sequence ID" value="NZ_FOOX01000003.1"/>
</dbReference>
<organism evidence="1 2">
    <name type="scientific">Desulfotruncus arcticus DSM 17038</name>
    <dbReference type="NCBI Taxonomy" id="1121424"/>
    <lineage>
        <taxon>Bacteria</taxon>
        <taxon>Bacillati</taxon>
        <taxon>Bacillota</taxon>
        <taxon>Clostridia</taxon>
        <taxon>Eubacteriales</taxon>
        <taxon>Desulfallaceae</taxon>
        <taxon>Desulfotruncus</taxon>
    </lineage>
</organism>
<gene>
    <name evidence="1" type="ORF">SAMN05660649_01005</name>
</gene>
<dbReference type="EMBL" id="FOOX01000003">
    <property type="protein sequence ID" value="SFG21925.1"/>
    <property type="molecule type" value="Genomic_DNA"/>
</dbReference>
<dbReference type="STRING" id="341036.SAMN05660649_01005"/>